<dbReference type="InterPro" id="IPR016047">
    <property type="entry name" value="M23ase_b-sheet_dom"/>
</dbReference>
<evidence type="ECO:0000256" key="1">
    <source>
        <dbReference type="ARBA" id="ARBA00022729"/>
    </source>
</evidence>
<dbReference type="InterPro" id="IPR011055">
    <property type="entry name" value="Dup_hybrid_motif"/>
</dbReference>
<feature type="compositionally biased region" description="Gly residues" evidence="3">
    <location>
        <begin position="266"/>
        <end position="281"/>
    </location>
</feature>
<comment type="caution">
    <text evidence="7">The sequence shown here is derived from an EMBL/GenBank/DDBJ whole genome shotgun (WGS) entry which is preliminary data.</text>
</comment>
<feature type="chain" id="PRO_5017622887" evidence="4">
    <location>
        <begin position="28"/>
        <end position="421"/>
    </location>
</feature>
<dbReference type="PANTHER" id="PTHR21666">
    <property type="entry name" value="PEPTIDASE-RELATED"/>
    <property type="match status" value="1"/>
</dbReference>
<feature type="region of interest" description="Disordered" evidence="3">
    <location>
        <begin position="241"/>
        <end position="290"/>
    </location>
</feature>
<dbReference type="PANTHER" id="PTHR21666:SF289">
    <property type="entry name" value="L-ALA--D-GLU ENDOPEPTIDASE"/>
    <property type="match status" value="1"/>
</dbReference>
<dbReference type="Gene3D" id="6.10.250.3150">
    <property type="match status" value="1"/>
</dbReference>
<dbReference type="RefSeq" id="WP_117531374.1">
    <property type="nucleotide sequence ID" value="NZ_QUSM01000002.1"/>
</dbReference>
<evidence type="ECO:0000256" key="4">
    <source>
        <dbReference type="SAM" id="SignalP"/>
    </source>
</evidence>
<proteinExistence type="predicted"/>
<feature type="coiled-coil region" evidence="2">
    <location>
        <begin position="160"/>
        <end position="240"/>
    </location>
</feature>
<keyword evidence="1 4" id="KW-0732">Signal</keyword>
<dbReference type="InterPro" id="IPR057309">
    <property type="entry name" value="PcsB_CC"/>
</dbReference>
<dbReference type="InterPro" id="IPR050570">
    <property type="entry name" value="Cell_wall_metabolism_enzyme"/>
</dbReference>
<dbReference type="CDD" id="cd12797">
    <property type="entry name" value="M23_peptidase"/>
    <property type="match status" value="1"/>
</dbReference>
<evidence type="ECO:0000259" key="5">
    <source>
        <dbReference type="Pfam" id="PF01551"/>
    </source>
</evidence>
<dbReference type="Pfam" id="PF24568">
    <property type="entry name" value="CC_PcsB"/>
    <property type="match status" value="1"/>
</dbReference>
<evidence type="ECO:0000313" key="7">
    <source>
        <dbReference type="EMBL" id="RGD75210.1"/>
    </source>
</evidence>
<dbReference type="SUPFAM" id="SSF51261">
    <property type="entry name" value="Duplicated hybrid motif"/>
    <property type="match status" value="1"/>
</dbReference>
<organism evidence="7 8">
    <name type="scientific">Anaerofustis stercorihominis</name>
    <dbReference type="NCBI Taxonomy" id="214853"/>
    <lineage>
        <taxon>Bacteria</taxon>
        <taxon>Bacillati</taxon>
        <taxon>Bacillota</taxon>
        <taxon>Clostridia</taxon>
        <taxon>Eubacteriales</taxon>
        <taxon>Eubacteriaceae</taxon>
        <taxon>Anaerofustis</taxon>
    </lineage>
</organism>
<evidence type="ECO:0000256" key="2">
    <source>
        <dbReference type="SAM" id="Coils"/>
    </source>
</evidence>
<feature type="domain" description="M23ase beta-sheet core" evidence="5">
    <location>
        <begin position="317"/>
        <end position="415"/>
    </location>
</feature>
<evidence type="ECO:0000313" key="8">
    <source>
        <dbReference type="Proteomes" id="UP000261212"/>
    </source>
</evidence>
<feature type="domain" description="Peptidoglycan hydrolase PcsB coiled-coil" evidence="6">
    <location>
        <begin position="98"/>
        <end position="170"/>
    </location>
</feature>
<protein>
    <submittedName>
        <fullName evidence="7">Uncharacterized protein</fullName>
    </submittedName>
</protein>
<evidence type="ECO:0000256" key="3">
    <source>
        <dbReference type="SAM" id="MobiDB-lite"/>
    </source>
</evidence>
<feature type="compositionally biased region" description="Basic and acidic residues" evidence="3">
    <location>
        <begin position="252"/>
        <end position="264"/>
    </location>
</feature>
<gene>
    <name evidence="7" type="ORF">DW687_02485</name>
</gene>
<feature type="signal peptide" evidence="4">
    <location>
        <begin position="1"/>
        <end position="27"/>
    </location>
</feature>
<dbReference type="AlphaFoldDB" id="A0A3E3E0Y2"/>
<name>A0A3E3E0Y2_9FIRM</name>
<reference evidence="7 8" key="1">
    <citation type="submission" date="2018-08" db="EMBL/GenBank/DDBJ databases">
        <title>A genome reference for cultivated species of the human gut microbiota.</title>
        <authorList>
            <person name="Zou Y."/>
            <person name="Xue W."/>
            <person name="Luo G."/>
        </authorList>
    </citation>
    <scope>NUCLEOTIDE SEQUENCE [LARGE SCALE GENOMIC DNA]</scope>
    <source>
        <strain evidence="7 8">AM25-6</strain>
    </source>
</reference>
<dbReference type="GO" id="GO:0004222">
    <property type="term" value="F:metalloendopeptidase activity"/>
    <property type="evidence" value="ECO:0007669"/>
    <property type="project" value="TreeGrafter"/>
</dbReference>
<accession>A0A3E3E0Y2</accession>
<dbReference type="Pfam" id="PF01551">
    <property type="entry name" value="Peptidase_M23"/>
    <property type="match status" value="1"/>
</dbReference>
<feature type="coiled-coil region" evidence="2">
    <location>
        <begin position="27"/>
        <end position="117"/>
    </location>
</feature>
<sequence length="421" mass="45676">MNKKIVSILLVLSFVFTTPFTFNTVNAKTDKEKLNDVKSKIDSKKNNLNNEKNTSDNLSGEIKDVDSKISELSNTISAQEKKQSTLEKDLIRTKEELKDAKEKRKKYQDALKERMETMYMYGNMGYLDLIFSSTDFSDLISKIITVQSLVSYDRNIISKLQDTENDIKTKTTKISSSKKELDTTIKSLAKNKDDLNTLKIAKNSELKNVNGTINDLKKQIASLEKEKSDLDSKIAAQSAASTNVNYNNGNDSSKDKDDKDKDKGNGNSGGNTGGSSSGGGSSSSSKDGVLSWPVPGHYNITSYFGHRDQPTAGASTNHGAVDIGVSTGTPVRAPANGKVTYSGWNGGYGYAVSIDCGNINGDHITVLLAHNSSLKVSTGQKVKRGQVVSYSGSTGISTGPHLHFAVYKNGYAVDPLNYVNI</sequence>
<dbReference type="EMBL" id="QUSM01000002">
    <property type="protein sequence ID" value="RGD75210.1"/>
    <property type="molecule type" value="Genomic_DNA"/>
</dbReference>
<dbReference type="Gene3D" id="2.70.70.10">
    <property type="entry name" value="Glucose Permease (Domain IIA)"/>
    <property type="match status" value="1"/>
</dbReference>
<evidence type="ECO:0000259" key="6">
    <source>
        <dbReference type="Pfam" id="PF24568"/>
    </source>
</evidence>
<keyword evidence="2" id="KW-0175">Coiled coil</keyword>
<dbReference type="Proteomes" id="UP000261212">
    <property type="component" value="Unassembled WGS sequence"/>
</dbReference>